<evidence type="ECO:0000313" key="3">
    <source>
        <dbReference type="Proteomes" id="UP000054549"/>
    </source>
</evidence>
<keyword evidence="2" id="KW-0808">Transferase</keyword>
<protein>
    <submittedName>
        <fullName evidence="2">Glycosyltransferase family 2 protein</fullName>
    </submittedName>
</protein>
<dbReference type="OrthoDB" id="2971509at2759"/>
<sequence>MLTIHVHHVNYLNNYFKIGVRKMSLSRTSVHVDCGSARVSCQQVLCCKEGSSSARSLVMQKAKTVQAPPPLRPTTTKRTFITGSGNDQTYRIVLDLLGIDPKPDPEPLRFKSVGEGSRALNQSSLS</sequence>
<dbReference type="GO" id="GO:0016740">
    <property type="term" value="F:transferase activity"/>
    <property type="evidence" value="ECO:0007669"/>
    <property type="project" value="UniProtKB-KW"/>
</dbReference>
<accession>A0A0C2WZ99</accession>
<dbReference type="InParanoid" id="A0A0C2WZ99"/>
<organism evidence="2 3">
    <name type="scientific">Amanita muscaria (strain Koide BX008)</name>
    <dbReference type="NCBI Taxonomy" id="946122"/>
    <lineage>
        <taxon>Eukaryota</taxon>
        <taxon>Fungi</taxon>
        <taxon>Dikarya</taxon>
        <taxon>Basidiomycota</taxon>
        <taxon>Agaricomycotina</taxon>
        <taxon>Agaricomycetes</taxon>
        <taxon>Agaricomycetidae</taxon>
        <taxon>Agaricales</taxon>
        <taxon>Pluteineae</taxon>
        <taxon>Amanitaceae</taxon>
        <taxon>Amanita</taxon>
    </lineage>
</organism>
<keyword evidence="3" id="KW-1185">Reference proteome</keyword>
<feature type="region of interest" description="Disordered" evidence="1">
    <location>
        <begin position="100"/>
        <end position="126"/>
    </location>
</feature>
<feature type="region of interest" description="Disordered" evidence="1">
    <location>
        <begin position="59"/>
        <end position="80"/>
    </location>
</feature>
<dbReference type="STRING" id="946122.A0A0C2WZ99"/>
<name>A0A0C2WZ99_AMAMK</name>
<dbReference type="EMBL" id="KN818233">
    <property type="protein sequence ID" value="KIL67152.1"/>
    <property type="molecule type" value="Genomic_DNA"/>
</dbReference>
<reference evidence="2 3" key="1">
    <citation type="submission" date="2014-04" db="EMBL/GenBank/DDBJ databases">
        <title>Evolutionary Origins and Diversification of the Mycorrhizal Mutualists.</title>
        <authorList>
            <consortium name="DOE Joint Genome Institute"/>
            <consortium name="Mycorrhizal Genomics Consortium"/>
            <person name="Kohler A."/>
            <person name="Kuo A."/>
            <person name="Nagy L.G."/>
            <person name="Floudas D."/>
            <person name="Copeland A."/>
            <person name="Barry K.W."/>
            <person name="Cichocki N."/>
            <person name="Veneault-Fourrey C."/>
            <person name="LaButti K."/>
            <person name="Lindquist E.A."/>
            <person name="Lipzen A."/>
            <person name="Lundell T."/>
            <person name="Morin E."/>
            <person name="Murat C."/>
            <person name="Riley R."/>
            <person name="Ohm R."/>
            <person name="Sun H."/>
            <person name="Tunlid A."/>
            <person name="Henrissat B."/>
            <person name="Grigoriev I.V."/>
            <person name="Hibbett D.S."/>
            <person name="Martin F."/>
        </authorList>
    </citation>
    <scope>NUCLEOTIDE SEQUENCE [LARGE SCALE GENOMIC DNA]</scope>
    <source>
        <strain evidence="2 3">Koide BX008</strain>
    </source>
</reference>
<dbReference type="AlphaFoldDB" id="A0A0C2WZ99"/>
<evidence type="ECO:0000313" key="2">
    <source>
        <dbReference type="EMBL" id="KIL67152.1"/>
    </source>
</evidence>
<dbReference type="HOGENOM" id="CLU_1981085_0_0_1"/>
<evidence type="ECO:0000256" key="1">
    <source>
        <dbReference type="SAM" id="MobiDB-lite"/>
    </source>
</evidence>
<gene>
    <name evidence="2" type="ORF">M378DRAFT_330374</name>
</gene>
<dbReference type="Proteomes" id="UP000054549">
    <property type="component" value="Unassembled WGS sequence"/>
</dbReference>
<proteinExistence type="predicted"/>